<evidence type="ECO:0000313" key="2">
    <source>
        <dbReference type="Proteomes" id="UP001392437"/>
    </source>
</evidence>
<name>A0AAW0QP87_9PEZI</name>
<reference evidence="1 2" key="1">
    <citation type="submission" date="2023-01" db="EMBL/GenBank/DDBJ databases">
        <title>Analysis of 21 Apiospora genomes using comparative genomics revels a genus with tremendous synthesis potential of carbohydrate active enzymes and secondary metabolites.</title>
        <authorList>
            <person name="Sorensen T."/>
        </authorList>
    </citation>
    <scope>NUCLEOTIDE SEQUENCE [LARGE SCALE GENOMIC DNA]</scope>
    <source>
        <strain evidence="1 2">CBS 117206</strain>
    </source>
</reference>
<dbReference type="AlphaFoldDB" id="A0AAW0QP87"/>
<gene>
    <name evidence="1" type="ORF">PG999_007921</name>
</gene>
<sequence length="370" mass="43581">MMNENENNSDNESEIENFGKREFNAIRQVLADLTIGKIPIAWMLPLLLTMHQERFAEADDEGNRIKTYFHPRILRVHPLAYHTSATKKTAHPDTQPVVNIMDHVEEDMQLRWRVLRRSYRSSSEEQRATNVSKYGVYRFLFFIHEHFIREPTNPYQNTVYTVSIWDREWDELIWHDVYPYGRKERRAAIHHFWTRATTNFLPEHLSASDLGGNTVNPEKIGTMRFNTTYHAYEDPNYRTPPPRETISFVLALAVYHVNEATYDDQVVMPKTDDYIWGQRTELIPRLIFCGLVICLESEHLPVDNPAVRQNFLGQVSVSKRLKWLREGLLYYIDQADWSPETLLALRLEWPLQHRTQKPKQILISGDVGET</sequence>
<keyword evidence="2" id="KW-1185">Reference proteome</keyword>
<organism evidence="1 2">
    <name type="scientific">Apiospora kogelbergensis</name>
    <dbReference type="NCBI Taxonomy" id="1337665"/>
    <lineage>
        <taxon>Eukaryota</taxon>
        <taxon>Fungi</taxon>
        <taxon>Dikarya</taxon>
        <taxon>Ascomycota</taxon>
        <taxon>Pezizomycotina</taxon>
        <taxon>Sordariomycetes</taxon>
        <taxon>Xylariomycetidae</taxon>
        <taxon>Amphisphaeriales</taxon>
        <taxon>Apiosporaceae</taxon>
        <taxon>Apiospora</taxon>
    </lineage>
</organism>
<accession>A0AAW0QP87</accession>
<dbReference type="EMBL" id="JAQQWP010000007">
    <property type="protein sequence ID" value="KAK8109784.1"/>
    <property type="molecule type" value="Genomic_DNA"/>
</dbReference>
<protein>
    <submittedName>
        <fullName evidence="1">Uncharacterized protein</fullName>
    </submittedName>
</protein>
<comment type="caution">
    <text evidence="1">The sequence shown here is derived from an EMBL/GenBank/DDBJ whole genome shotgun (WGS) entry which is preliminary data.</text>
</comment>
<dbReference type="Proteomes" id="UP001392437">
    <property type="component" value="Unassembled WGS sequence"/>
</dbReference>
<evidence type="ECO:0000313" key="1">
    <source>
        <dbReference type="EMBL" id="KAK8109784.1"/>
    </source>
</evidence>
<proteinExistence type="predicted"/>